<dbReference type="Gene3D" id="1.20.120.1070">
    <property type="entry name" value="Translation initiation factor eIF-2B, N-terminal domain"/>
    <property type="match status" value="1"/>
</dbReference>
<proteinExistence type="inferred from homology"/>
<evidence type="ECO:0000256" key="7">
    <source>
        <dbReference type="ARBA" id="ARBA00044236"/>
    </source>
</evidence>
<dbReference type="GO" id="GO:0005085">
    <property type="term" value="F:guanyl-nucleotide exchange factor activity"/>
    <property type="evidence" value="ECO:0007669"/>
    <property type="project" value="TreeGrafter"/>
</dbReference>
<dbReference type="GO" id="GO:0005851">
    <property type="term" value="C:eukaryotic translation initiation factor 2B complex"/>
    <property type="evidence" value="ECO:0007669"/>
    <property type="project" value="TreeGrafter"/>
</dbReference>
<gene>
    <name evidence="10" type="ORF">ALAG00032_LOCUS3771</name>
</gene>
<keyword evidence="3" id="KW-0963">Cytoplasm</keyword>
<comment type="similarity">
    <text evidence="2 9">Belongs to the eIF-2B alpha/beta/delta subunits family.</text>
</comment>
<dbReference type="InterPro" id="IPR042528">
    <property type="entry name" value="elF-2B_alpha_N"/>
</dbReference>
<dbReference type="InterPro" id="IPR042529">
    <property type="entry name" value="IF_2B-like_C"/>
</dbReference>
<evidence type="ECO:0000256" key="3">
    <source>
        <dbReference type="ARBA" id="ARBA00022490"/>
    </source>
</evidence>
<dbReference type="Pfam" id="PF01008">
    <property type="entry name" value="IF-2B"/>
    <property type="match status" value="1"/>
</dbReference>
<evidence type="ECO:0000256" key="8">
    <source>
        <dbReference type="ARBA" id="ARBA00046432"/>
    </source>
</evidence>
<dbReference type="PANTHER" id="PTHR45860:SF1">
    <property type="entry name" value="TRANSLATION INITIATION FACTOR EIF-2B SUBUNIT ALPHA"/>
    <property type="match status" value="1"/>
</dbReference>
<evidence type="ECO:0000256" key="2">
    <source>
        <dbReference type="ARBA" id="ARBA00007251"/>
    </source>
</evidence>
<evidence type="ECO:0000256" key="1">
    <source>
        <dbReference type="ARBA" id="ARBA00004514"/>
    </source>
</evidence>
<name>A0A7S3JRX8_9STRA</name>
<evidence type="ECO:0000256" key="5">
    <source>
        <dbReference type="ARBA" id="ARBA00022917"/>
    </source>
</evidence>
<evidence type="ECO:0000256" key="4">
    <source>
        <dbReference type="ARBA" id="ARBA00022540"/>
    </source>
</evidence>
<evidence type="ECO:0000256" key="9">
    <source>
        <dbReference type="RuleBase" id="RU003814"/>
    </source>
</evidence>
<comment type="subunit">
    <text evidence="8">Component of the translation initiation factor 2B (eIF2B) complex which is a heterodecamer of two sets of five different subunits: alpha, beta, gamma, delta and epsilon. Subunits alpha, beta and delta comprise a regulatory subcomplex and subunits epsilon and gamma comprise a catalytic subcomplex. Within the complex, the hexameric regulatory complex resides at the center, with the two heterodimeric catalytic subcomplexes bound on opposite sides.</text>
</comment>
<dbReference type="InterPro" id="IPR051501">
    <property type="entry name" value="eIF2B_alpha/beta/delta"/>
</dbReference>
<comment type="subcellular location">
    <subcellularLocation>
        <location evidence="1">Cytoplasm</location>
        <location evidence="1">Cytosol</location>
    </subcellularLocation>
</comment>
<dbReference type="InterPro" id="IPR000649">
    <property type="entry name" value="IF-2B-related"/>
</dbReference>
<dbReference type="GO" id="GO:0005829">
    <property type="term" value="C:cytosol"/>
    <property type="evidence" value="ECO:0007669"/>
    <property type="project" value="UniProtKB-SubCell"/>
</dbReference>
<evidence type="ECO:0000313" key="10">
    <source>
        <dbReference type="EMBL" id="CAE0363030.1"/>
    </source>
</evidence>
<dbReference type="GO" id="GO:0003743">
    <property type="term" value="F:translation initiation factor activity"/>
    <property type="evidence" value="ECO:0007669"/>
    <property type="project" value="UniProtKB-KW"/>
</dbReference>
<protein>
    <recommendedName>
        <fullName evidence="6">Translation initiation factor eIF2B subunit alpha</fullName>
    </recommendedName>
    <alternativeName>
        <fullName evidence="7">eIF2B GDP-GTP exchange factor subunit alpha</fullName>
    </alternativeName>
</protein>
<dbReference type="Gene3D" id="3.40.50.10470">
    <property type="entry name" value="Translation initiation factor eif-2b, domain 2"/>
    <property type="match status" value="1"/>
</dbReference>
<keyword evidence="5" id="KW-0648">Protein biosynthesis</keyword>
<organism evidence="10">
    <name type="scientific">Aureoumbra lagunensis</name>
    <dbReference type="NCBI Taxonomy" id="44058"/>
    <lineage>
        <taxon>Eukaryota</taxon>
        <taxon>Sar</taxon>
        <taxon>Stramenopiles</taxon>
        <taxon>Ochrophyta</taxon>
        <taxon>Pelagophyceae</taxon>
        <taxon>Pelagomonadales</taxon>
        <taxon>Aureoumbra</taxon>
    </lineage>
</organism>
<dbReference type="SUPFAM" id="SSF100950">
    <property type="entry name" value="NagB/RpiA/CoA transferase-like"/>
    <property type="match status" value="1"/>
</dbReference>
<dbReference type="InterPro" id="IPR037171">
    <property type="entry name" value="NagB/RpiA_transferase-like"/>
</dbReference>
<dbReference type="AlphaFoldDB" id="A0A7S3JRX8"/>
<dbReference type="EMBL" id="HBIJ01005344">
    <property type="protein sequence ID" value="CAE0363030.1"/>
    <property type="molecule type" value="Transcribed_RNA"/>
</dbReference>
<keyword evidence="4" id="KW-0396">Initiation factor</keyword>
<reference evidence="10" key="1">
    <citation type="submission" date="2021-01" db="EMBL/GenBank/DDBJ databases">
        <authorList>
            <person name="Corre E."/>
            <person name="Pelletier E."/>
            <person name="Niang G."/>
            <person name="Scheremetjew M."/>
            <person name="Finn R."/>
            <person name="Kale V."/>
            <person name="Holt S."/>
            <person name="Cochrane G."/>
            <person name="Meng A."/>
            <person name="Brown T."/>
            <person name="Cohen L."/>
        </authorList>
    </citation>
    <scope>NUCLEOTIDE SEQUENCE</scope>
    <source>
        <strain evidence="10">CCMP1510</strain>
    </source>
</reference>
<accession>A0A7S3JRX8</accession>
<evidence type="ECO:0000256" key="6">
    <source>
        <dbReference type="ARBA" id="ARBA00044208"/>
    </source>
</evidence>
<sequence length="342" mass="37593">MERTCAAFAEALGSGEEEHAVPVAAIQVLLGVIERSSALTMHGLDEELRLARAYMIAYSEGAPTELGGRTSISVVSGCDLFLRHVTRTYLEFADFEECKKEILRRGQSFAKLSRSSRDRIADLGHPFISDESVVLVHGHSRVVITLLQRAARCKRISVIATRADGAGNFIAKELKQLGVPVKIIADLAIGFFIETASLLLLGAEGVVETGGVVNKIGTLPTAIMAKAAKLPVYVAAESYKFARFFPLRQSDLIAAGRQEYAHNRTLLQQHDHLLKDKDQDGGIKKDPTNEFENQNYTDPFSSDFPHHPPVDYTPPEYIDLLFTDIGVLTPAAVSDELIRLYQ</sequence>
<dbReference type="PANTHER" id="PTHR45860">
    <property type="entry name" value="TRANSLATION INITIATION FACTOR EIF-2B SUBUNIT ALPHA"/>
    <property type="match status" value="1"/>
</dbReference>